<dbReference type="Gene3D" id="3.20.200.10">
    <property type="entry name" value="MHCK/EF2 kinase"/>
    <property type="match status" value="1"/>
</dbReference>
<dbReference type="OMA" id="AFFHHSA"/>
<name>A0A1Q9CR65_SYMMI</name>
<dbReference type="AlphaFoldDB" id="A0A1Q9CR65"/>
<dbReference type="Proteomes" id="UP000186817">
    <property type="component" value="Unassembled WGS sequence"/>
</dbReference>
<dbReference type="PROSITE" id="PS51158">
    <property type="entry name" value="ALPHA_KINASE"/>
    <property type="match status" value="1"/>
</dbReference>
<gene>
    <name evidence="1" type="ORF">AK812_SmicGene33603</name>
</gene>
<accession>A0A1Q9CR65</accession>
<evidence type="ECO:0000313" key="2">
    <source>
        <dbReference type="Proteomes" id="UP000186817"/>
    </source>
</evidence>
<dbReference type="InterPro" id="IPR004166">
    <property type="entry name" value="a-kinase_dom"/>
</dbReference>
<keyword evidence="2" id="KW-1185">Reference proteome</keyword>
<organism evidence="1 2">
    <name type="scientific">Symbiodinium microadriaticum</name>
    <name type="common">Dinoflagellate</name>
    <name type="synonym">Zooxanthella microadriatica</name>
    <dbReference type="NCBI Taxonomy" id="2951"/>
    <lineage>
        <taxon>Eukaryota</taxon>
        <taxon>Sar</taxon>
        <taxon>Alveolata</taxon>
        <taxon>Dinophyceae</taxon>
        <taxon>Suessiales</taxon>
        <taxon>Symbiodiniaceae</taxon>
        <taxon>Symbiodinium</taxon>
    </lineage>
</organism>
<dbReference type="SUPFAM" id="SSF56112">
    <property type="entry name" value="Protein kinase-like (PK-like)"/>
    <property type="match status" value="1"/>
</dbReference>
<dbReference type="Pfam" id="PF02816">
    <property type="entry name" value="Alpha_kinase"/>
    <property type="match status" value="1"/>
</dbReference>
<dbReference type="EMBL" id="LSRX01000978">
    <property type="protein sequence ID" value="OLP85424.1"/>
    <property type="molecule type" value="Genomic_DNA"/>
</dbReference>
<dbReference type="GO" id="GO:0005524">
    <property type="term" value="F:ATP binding"/>
    <property type="evidence" value="ECO:0007669"/>
    <property type="project" value="InterPro"/>
</dbReference>
<protein>
    <submittedName>
        <fullName evidence="1">Uncharacterized protein</fullName>
    </submittedName>
</protein>
<proteinExistence type="predicted"/>
<dbReference type="OrthoDB" id="407909at2759"/>
<sequence length="330" mass="35940">MGAALATCGVRIEHATAIGALFSGIADGDAEELILEVVSTAADDSRGVRPSGFKEAQQLQVNKLSTESGFEALSLRYSEAVRATWPDDYRFQASKRSWRASIAFAPDKAYVLQMATRAEERSEDAVKWDLEDAKSAGSYAHRFNLYSREHAREAGEAVDELPCVKVAAPVACRVVKTSFPALLPVGAYCTLWPYSDPEVRKFVFNGCQDFVELAQAFFHHSAFSSNGKELVCDIQGVEEEDGSLLLIDPCLLRPSKLTVGALLKGAAKEEKEREDLAVCLGPVVNVAADKFDMLHPKCTSLCKAFDPKRCTVKRKVGVCGLDISCGLARH</sequence>
<reference evidence="1 2" key="1">
    <citation type="submission" date="2016-02" db="EMBL/GenBank/DDBJ databases">
        <title>Genome analysis of coral dinoflagellate symbionts highlights evolutionary adaptations to a symbiotic lifestyle.</title>
        <authorList>
            <person name="Aranda M."/>
            <person name="Li Y."/>
            <person name="Liew Y.J."/>
            <person name="Baumgarten S."/>
            <person name="Simakov O."/>
            <person name="Wilson M."/>
            <person name="Piel J."/>
            <person name="Ashoor H."/>
            <person name="Bougouffa S."/>
            <person name="Bajic V.B."/>
            <person name="Ryu T."/>
            <person name="Ravasi T."/>
            <person name="Bayer T."/>
            <person name="Micklem G."/>
            <person name="Kim H."/>
            <person name="Bhak J."/>
            <person name="Lajeunesse T.C."/>
            <person name="Voolstra C.R."/>
        </authorList>
    </citation>
    <scope>NUCLEOTIDE SEQUENCE [LARGE SCALE GENOMIC DNA]</scope>
    <source>
        <strain evidence="1 2">CCMP2467</strain>
    </source>
</reference>
<comment type="caution">
    <text evidence="1">The sequence shown here is derived from an EMBL/GenBank/DDBJ whole genome shotgun (WGS) entry which is preliminary data.</text>
</comment>
<dbReference type="GO" id="GO:0004674">
    <property type="term" value="F:protein serine/threonine kinase activity"/>
    <property type="evidence" value="ECO:0007669"/>
    <property type="project" value="InterPro"/>
</dbReference>
<dbReference type="InterPro" id="IPR011009">
    <property type="entry name" value="Kinase-like_dom_sf"/>
</dbReference>
<evidence type="ECO:0000313" key="1">
    <source>
        <dbReference type="EMBL" id="OLP85424.1"/>
    </source>
</evidence>